<accession>A0A699IFQ6</accession>
<feature type="non-terminal residue" evidence="1">
    <location>
        <position position="1"/>
    </location>
</feature>
<comment type="caution">
    <text evidence="1">The sequence shown here is derived from an EMBL/GenBank/DDBJ whole genome shotgun (WGS) entry which is preliminary data.</text>
</comment>
<protein>
    <submittedName>
        <fullName evidence="1">Uncharacterized protein</fullName>
    </submittedName>
</protein>
<gene>
    <name evidence="1" type="ORF">Tci_521952</name>
</gene>
<name>A0A699IFQ6_TANCI</name>
<organism evidence="1">
    <name type="scientific">Tanacetum cinerariifolium</name>
    <name type="common">Dalmatian daisy</name>
    <name type="synonym">Chrysanthemum cinerariifolium</name>
    <dbReference type="NCBI Taxonomy" id="118510"/>
    <lineage>
        <taxon>Eukaryota</taxon>
        <taxon>Viridiplantae</taxon>
        <taxon>Streptophyta</taxon>
        <taxon>Embryophyta</taxon>
        <taxon>Tracheophyta</taxon>
        <taxon>Spermatophyta</taxon>
        <taxon>Magnoliopsida</taxon>
        <taxon>eudicotyledons</taxon>
        <taxon>Gunneridae</taxon>
        <taxon>Pentapetalae</taxon>
        <taxon>asterids</taxon>
        <taxon>campanulids</taxon>
        <taxon>Asterales</taxon>
        <taxon>Asteraceae</taxon>
        <taxon>Asteroideae</taxon>
        <taxon>Anthemideae</taxon>
        <taxon>Anthemidinae</taxon>
        <taxon>Tanacetum</taxon>
    </lineage>
</organism>
<sequence>GIWRAVVRVAKHEGEIMTAFASGGRDAALAGDDMEDDHENAVPLLRKSSSKTFVACKASSILALESILHIQ</sequence>
<dbReference type="AlphaFoldDB" id="A0A699IFQ6"/>
<dbReference type="EMBL" id="BKCJ010286424">
    <property type="protein sequence ID" value="GEZ49979.1"/>
    <property type="molecule type" value="Genomic_DNA"/>
</dbReference>
<proteinExistence type="predicted"/>
<evidence type="ECO:0000313" key="1">
    <source>
        <dbReference type="EMBL" id="GEZ49979.1"/>
    </source>
</evidence>
<reference evidence="1" key="1">
    <citation type="journal article" date="2019" name="Sci. Rep.">
        <title>Draft genome of Tanacetum cinerariifolium, the natural source of mosquito coil.</title>
        <authorList>
            <person name="Yamashiro T."/>
            <person name="Shiraishi A."/>
            <person name="Satake H."/>
            <person name="Nakayama K."/>
        </authorList>
    </citation>
    <scope>NUCLEOTIDE SEQUENCE</scope>
</reference>